<dbReference type="PANTHER" id="PTHR43625:SF40">
    <property type="entry name" value="ALDO-KETO REDUCTASE YAKC [NADP(+)]"/>
    <property type="match status" value="1"/>
</dbReference>
<sequence>MSERVRKSAIYRSGTGFGTLALTGAYGAIDDAASVRVIRSAVETGTIMVDTADFFAGGRVERLVGRAIAGRRDGVVLATRGGMRLDDGGRPIGVDADPRNLRRACEASLRRLGVDCIDLYHLARVDPRRPVEESVGALAELVTAGKIRQIGLTGASAGQLRRAHAVHPISALAVEYSLWERSAELDRLPVARELGVPLIACRPLGRGFLTGAITSVDRLAQGDLRRSDPRFHHGNIEPNRQLLWAARDVAARLDIGFARLALAWLLSQGPGVLPVPSTRNPVHVEMNAAQVDLTAEDREALRLLFSPGAVAGRAPAFGAP</sequence>
<keyword evidence="4" id="KW-1185">Reference proteome</keyword>
<dbReference type="RefSeq" id="WP_111870294.1">
    <property type="nucleotide sequence ID" value="NZ_QLYX01000012.1"/>
</dbReference>
<dbReference type="OrthoDB" id="9768793at2"/>
<gene>
    <name evidence="3" type="ORF">DPM19_24140</name>
</gene>
<dbReference type="InterPro" id="IPR050791">
    <property type="entry name" value="Aldo-Keto_reductase"/>
</dbReference>
<reference evidence="3 4" key="1">
    <citation type="submission" date="2018-06" db="EMBL/GenBank/DDBJ databases">
        <title>Actinomadura craniellae sp. nov. isolated from marine sponge Craniella sp.</title>
        <authorList>
            <person name="Li L."/>
            <person name="Xu Q.H."/>
            <person name="Lin H.W."/>
            <person name="Lu Y.H."/>
        </authorList>
    </citation>
    <scope>NUCLEOTIDE SEQUENCE [LARGE SCALE GENOMIC DNA]</scope>
    <source>
        <strain evidence="3 4">LHW63021</strain>
    </source>
</reference>
<evidence type="ECO:0000313" key="4">
    <source>
        <dbReference type="Proteomes" id="UP000251891"/>
    </source>
</evidence>
<name>A0A365H0T3_9ACTN</name>
<dbReference type="AlphaFoldDB" id="A0A365H0T3"/>
<evidence type="ECO:0000259" key="2">
    <source>
        <dbReference type="Pfam" id="PF00248"/>
    </source>
</evidence>
<dbReference type="EMBL" id="QLYX01000012">
    <property type="protein sequence ID" value="RAY12687.1"/>
    <property type="molecule type" value="Genomic_DNA"/>
</dbReference>
<dbReference type="InterPro" id="IPR036812">
    <property type="entry name" value="NAD(P)_OxRdtase_dom_sf"/>
</dbReference>
<evidence type="ECO:0000313" key="3">
    <source>
        <dbReference type="EMBL" id="RAY12687.1"/>
    </source>
</evidence>
<feature type="domain" description="NADP-dependent oxidoreductase" evidence="2">
    <location>
        <begin position="16"/>
        <end position="297"/>
    </location>
</feature>
<dbReference type="Pfam" id="PF00248">
    <property type="entry name" value="Aldo_ket_red"/>
    <property type="match status" value="1"/>
</dbReference>
<protein>
    <submittedName>
        <fullName evidence="3">Aldo/keto reductase</fullName>
    </submittedName>
</protein>
<dbReference type="SUPFAM" id="SSF51430">
    <property type="entry name" value="NAD(P)-linked oxidoreductase"/>
    <property type="match status" value="1"/>
</dbReference>
<proteinExistence type="predicted"/>
<dbReference type="Gene3D" id="3.20.20.100">
    <property type="entry name" value="NADP-dependent oxidoreductase domain"/>
    <property type="match status" value="1"/>
</dbReference>
<dbReference type="PANTHER" id="PTHR43625">
    <property type="entry name" value="AFLATOXIN B1 ALDEHYDE REDUCTASE"/>
    <property type="match status" value="1"/>
</dbReference>
<dbReference type="GO" id="GO:0005737">
    <property type="term" value="C:cytoplasm"/>
    <property type="evidence" value="ECO:0007669"/>
    <property type="project" value="TreeGrafter"/>
</dbReference>
<comment type="caution">
    <text evidence="3">The sequence shown here is derived from an EMBL/GenBank/DDBJ whole genome shotgun (WGS) entry which is preliminary data.</text>
</comment>
<accession>A0A365H0T3</accession>
<dbReference type="Proteomes" id="UP000251891">
    <property type="component" value="Unassembled WGS sequence"/>
</dbReference>
<dbReference type="GO" id="GO:0016491">
    <property type="term" value="F:oxidoreductase activity"/>
    <property type="evidence" value="ECO:0007669"/>
    <property type="project" value="UniProtKB-KW"/>
</dbReference>
<organism evidence="3 4">
    <name type="scientific">Actinomadura craniellae</name>
    <dbReference type="NCBI Taxonomy" id="2231787"/>
    <lineage>
        <taxon>Bacteria</taxon>
        <taxon>Bacillati</taxon>
        <taxon>Actinomycetota</taxon>
        <taxon>Actinomycetes</taxon>
        <taxon>Streptosporangiales</taxon>
        <taxon>Thermomonosporaceae</taxon>
        <taxon>Actinomadura</taxon>
    </lineage>
</organism>
<dbReference type="InterPro" id="IPR023210">
    <property type="entry name" value="NADP_OxRdtase_dom"/>
</dbReference>
<evidence type="ECO:0000256" key="1">
    <source>
        <dbReference type="ARBA" id="ARBA00023002"/>
    </source>
</evidence>
<keyword evidence="1" id="KW-0560">Oxidoreductase</keyword>